<dbReference type="InterPro" id="IPR054331">
    <property type="entry name" value="LiaF_TM"/>
</dbReference>
<feature type="transmembrane region" description="Helical" evidence="1">
    <location>
        <begin position="108"/>
        <end position="125"/>
    </location>
</feature>
<dbReference type="RefSeq" id="WP_252588421.1">
    <property type="nucleotide sequence ID" value="NZ_JAMWYS010000042.1"/>
</dbReference>
<dbReference type="PANTHER" id="PTHR40763">
    <property type="entry name" value="MEMBRANE PROTEIN-RELATED"/>
    <property type="match status" value="1"/>
</dbReference>
<feature type="transmembrane region" description="Helical" evidence="1">
    <location>
        <begin position="84"/>
        <end position="102"/>
    </location>
</feature>
<gene>
    <name evidence="4" type="ORF">NF867_12925</name>
</gene>
<dbReference type="Pfam" id="PF22570">
    <property type="entry name" value="LiaF-TM"/>
    <property type="match status" value="1"/>
</dbReference>
<feature type="transmembrane region" description="Helical" evidence="1">
    <location>
        <begin position="32"/>
        <end position="51"/>
    </location>
</feature>
<keyword evidence="5" id="KW-1185">Reference proteome</keyword>
<evidence type="ECO:0000259" key="3">
    <source>
        <dbReference type="Pfam" id="PF22570"/>
    </source>
</evidence>
<dbReference type="AlphaFoldDB" id="A0A9X2JD56"/>
<evidence type="ECO:0000313" key="5">
    <source>
        <dbReference type="Proteomes" id="UP001155182"/>
    </source>
</evidence>
<protein>
    <submittedName>
        <fullName evidence="4">Cell wall-active antibiotics response protein</fullName>
    </submittedName>
</protein>
<feature type="domain" description="Cell wall-active antibiotics response LiaF-like C-terminal" evidence="2">
    <location>
        <begin position="165"/>
        <end position="223"/>
    </location>
</feature>
<comment type="caution">
    <text evidence="4">The sequence shown here is derived from an EMBL/GenBank/DDBJ whole genome shotgun (WGS) entry which is preliminary data.</text>
</comment>
<evidence type="ECO:0000313" key="4">
    <source>
        <dbReference type="EMBL" id="MCO4293768.1"/>
    </source>
</evidence>
<dbReference type="InterPro" id="IPR024425">
    <property type="entry name" value="LiaF-like_C"/>
</dbReference>
<name>A0A9X2JD56_9SPHI</name>
<organism evidence="4 5">
    <name type="scientific">Solitalea agri</name>
    <dbReference type="NCBI Taxonomy" id="2953739"/>
    <lineage>
        <taxon>Bacteria</taxon>
        <taxon>Pseudomonadati</taxon>
        <taxon>Bacteroidota</taxon>
        <taxon>Sphingobacteriia</taxon>
        <taxon>Sphingobacteriales</taxon>
        <taxon>Sphingobacteriaceae</taxon>
        <taxon>Solitalea</taxon>
    </lineage>
</organism>
<feature type="transmembrane region" description="Helical" evidence="1">
    <location>
        <begin position="57"/>
        <end position="77"/>
    </location>
</feature>
<keyword evidence="1" id="KW-0812">Transmembrane</keyword>
<dbReference type="Pfam" id="PF09922">
    <property type="entry name" value="LiaF-like_C"/>
    <property type="match status" value="1"/>
</dbReference>
<dbReference type="EMBL" id="JAMWYS010000042">
    <property type="protein sequence ID" value="MCO4293768.1"/>
    <property type="molecule type" value="Genomic_DNA"/>
</dbReference>
<evidence type="ECO:0000259" key="2">
    <source>
        <dbReference type="Pfam" id="PF09922"/>
    </source>
</evidence>
<dbReference type="Proteomes" id="UP001155182">
    <property type="component" value="Unassembled WGS sequence"/>
</dbReference>
<feature type="domain" description="LiaF transmembrane" evidence="3">
    <location>
        <begin position="37"/>
        <end position="131"/>
    </location>
</feature>
<proteinExistence type="predicted"/>
<dbReference type="PANTHER" id="PTHR40763:SF5">
    <property type="entry name" value="MEMBRANE PROTEIN"/>
    <property type="match status" value="1"/>
</dbReference>
<accession>A0A9X2JD56</accession>
<evidence type="ECO:0000256" key="1">
    <source>
        <dbReference type="SAM" id="Phobius"/>
    </source>
</evidence>
<sequence>MDTQEFKNMDPRFSRDRFSERRRQHIERHGRPNNILGGLVIIIIGVIYLLRQMDLGIPEYLFSWQGLLIGIGVFVGAKHNFRGIGWLVPILIGSYFMANEYFLWDSALRKYIIPAGIIFIGLVIMTRPKHRRPFECATEDVSDEDVLNITNAFGGTKRTVLSKNFKGGRIQSVFGGADINLSQADFEGVVTIEIDNVFGGTKMIIPANWEVKIETTSIFGGVDDKRPIMAGGDTPTKKLILKGSNIFGGIDIKSY</sequence>
<keyword evidence="1" id="KW-1133">Transmembrane helix</keyword>
<reference evidence="4" key="1">
    <citation type="submission" date="2022-06" db="EMBL/GenBank/DDBJ databases">
        <title>Solitalea sp. MAHUQ-68 isolated from rhizospheric soil.</title>
        <authorList>
            <person name="Huq M.A."/>
        </authorList>
    </citation>
    <scope>NUCLEOTIDE SEQUENCE</scope>
    <source>
        <strain evidence="4">MAHUQ-68</strain>
    </source>
</reference>
<keyword evidence="1" id="KW-0472">Membrane</keyword>